<keyword evidence="3" id="KW-1185">Reference proteome</keyword>
<evidence type="ECO:0000313" key="3">
    <source>
        <dbReference type="Proteomes" id="UP000239415"/>
    </source>
</evidence>
<dbReference type="EMBL" id="PVMZ01000005">
    <property type="protein sequence ID" value="PRX22301.1"/>
    <property type="molecule type" value="Genomic_DNA"/>
</dbReference>
<keyword evidence="1" id="KW-0812">Transmembrane</keyword>
<protein>
    <submittedName>
        <fullName evidence="2">Uncharacterized protein</fullName>
    </submittedName>
</protein>
<feature type="transmembrane region" description="Helical" evidence="1">
    <location>
        <begin position="135"/>
        <end position="156"/>
    </location>
</feature>
<feature type="transmembrane region" description="Helical" evidence="1">
    <location>
        <begin position="82"/>
        <end position="103"/>
    </location>
</feature>
<gene>
    <name evidence="2" type="ORF">CLV67_105478</name>
</gene>
<name>A0A2T0KG09_9ACTN</name>
<dbReference type="RefSeq" id="WP_170153891.1">
    <property type="nucleotide sequence ID" value="NZ_BOMO01000029.1"/>
</dbReference>
<sequence>MPADEPARARRPASVTAAFRCQVAIALLLVVVAVVNAVDTVLTRRVHGDPLAGSFDDVVLYLVLAAWLGFAAPGLRRGRRPAYWLSLSGLLLPLAALASEFAFGTSTHHFAVYIGPVGDEDLVVLANTWSTVTSAVTGLGGVAILALMPAAVALLLTGSARGFFLRASPGTVQRDA</sequence>
<evidence type="ECO:0000256" key="1">
    <source>
        <dbReference type="SAM" id="Phobius"/>
    </source>
</evidence>
<feature type="transmembrane region" description="Helical" evidence="1">
    <location>
        <begin position="17"/>
        <end position="38"/>
    </location>
</feature>
<feature type="transmembrane region" description="Helical" evidence="1">
    <location>
        <begin position="58"/>
        <end position="75"/>
    </location>
</feature>
<comment type="caution">
    <text evidence="2">The sequence shown here is derived from an EMBL/GenBank/DDBJ whole genome shotgun (WGS) entry which is preliminary data.</text>
</comment>
<organism evidence="2 3">
    <name type="scientific">Actinoplanes italicus</name>
    <dbReference type="NCBI Taxonomy" id="113567"/>
    <lineage>
        <taxon>Bacteria</taxon>
        <taxon>Bacillati</taxon>
        <taxon>Actinomycetota</taxon>
        <taxon>Actinomycetes</taxon>
        <taxon>Micromonosporales</taxon>
        <taxon>Micromonosporaceae</taxon>
        <taxon>Actinoplanes</taxon>
    </lineage>
</organism>
<keyword evidence="1" id="KW-1133">Transmembrane helix</keyword>
<dbReference type="AlphaFoldDB" id="A0A2T0KG09"/>
<dbReference type="Proteomes" id="UP000239415">
    <property type="component" value="Unassembled WGS sequence"/>
</dbReference>
<accession>A0A2T0KG09</accession>
<reference evidence="2 3" key="1">
    <citation type="submission" date="2018-03" db="EMBL/GenBank/DDBJ databases">
        <title>Genomic Encyclopedia of Archaeal and Bacterial Type Strains, Phase II (KMG-II): from individual species to whole genera.</title>
        <authorList>
            <person name="Goeker M."/>
        </authorList>
    </citation>
    <scope>NUCLEOTIDE SEQUENCE [LARGE SCALE GENOMIC DNA]</scope>
    <source>
        <strain evidence="2 3">DSM 43146</strain>
    </source>
</reference>
<proteinExistence type="predicted"/>
<evidence type="ECO:0000313" key="2">
    <source>
        <dbReference type="EMBL" id="PRX22301.1"/>
    </source>
</evidence>
<keyword evidence="1" id="KW-0472">Membrane</keyword>